<dbReference type="AlphaFoldDB" id="A0AAX0WP20"/>
<dbReference type="PANTHER" id="PTHR45982:SF1">
    <property type="entry name" value="REGULATOR OF CHROMOSOME CONDENSATION"/>
    <property type="match status" value="1"/>
</dbReference>
<evidence type="ECO:0000259" key="1">
    <source>
        <dbReference type="Pfam" id="PF09820"/>
    </source>
</evidence>
<name>A0AAX0WP20_9GAMM</name>
<dbReference type="PANTHER" id="PTHR45982">
    <property type="entry name" value="REGULATOR OF CHROMOSOME CONDENSATION"/>
    <property type="match status" value="1"/>
</dbReference>
<protein>
    <recommendedName>
        <fullName evidence="1">AAA-ATPase-like domain-containing protein</fullName>
    </recommendedName>
</protein>
<feature type="domain" description="AAA-ATPase-like" evidence="1">
    <location>
        <begin position="419"/>
        <end position="625"/>
    </location>
</feature>
<dbReference type="Proteomes" id="UP000192511">
    <property type="component" value="Unassembled WGS sequence"/>
</dbReference>
<dbReference type="InterPro" id="IPR000408">
    <property type="entry name" value="Reg_chr_condens"/>
</dbReference>
<proteinExistence type="predicted"/>
<dbReference type="RefSeq" id="WP_019234021.1">
    <property type="nucleotide sequence ID" value="NZ_CAAAHR010000024.1"/>
</dbReference>
<dbReference type="SUPFAM" id="SSF50985">
    <property type="entry name" value="RCC1/BLIP-II"/>
    <property type="match status" value="1"/>
</dbReference>
<sequence length="1058" mass="120127">MQDKNEGISQLAVSPHGFFSHLSNQNNKESSWQVIYSGWRHTLFFNQTTNTILGFGRNDFLISESKSNSENSWGIPLRDGCKVKQVASGENHILILYENGLLDGYGRGASGQLGIGCFTNRELKTASIFLPNNELPVSIAASGDSSFVLSDTGTLYGFGSNSRGELGLGKESTIEFPTPILLPDGAIPEQIVTGHQRTIIASKEGKLYGFGDNTEGQLGESSSYANWSQVTPIRLLNFEKLQPRAIAIGKHAVVVLSAERECHFYGIDMNHSMPINYMKKRTITLPPEVKPEQISFTYEHLVVLSEQGELWEVGKGLRKQQRDKKDHTRFVKVNLPKDGTIKSALAGYHATFIFNTEDRCYALGRNDDYKLGLTQKNELYESPQRLSLRDSYWWEKTKISKTAPTKYRSPAFLFSEYEQSSQYQDNTEVIQILEEEDDRVIEILRPLTFNTALTLSMLYAFYANTGEVDPAHFHHKKIGKNQELVKNHLGAYPVVVVDLGRLDLSSYSSFQDSFKQLLADLYIQHRPALFQGPLKEKHYKKDQYQDIAMQSGMFLPRDALSQLIKYLNKHYGKKVKLFINHADICIRTGLLKKDYEFIASELKKYINPALSNPLVSQTVLMGVHPSFFEAEEFPVKHIHGMTSFNSKYIPFFQGDLQQTQLEKNHFIHGLRIKSDECEQIRRLLEENTIEIVAAPEKTIKDNEVNLFHCFIQLGLLVPTVKEANTEVLSCHIANPQAKSILQTLHKKWHIQNMNRVTLIFDIDNVLAMPETCTLQTILFFLRKGAVIKAYGVTHYIPPGILELMRVLFSMPLVKVAFFSSGDKRRNEAFVKELLIKALGEQRYAEIAAEIIILSGHHMSDNIAWKDEQQQKKYGLPHSSNGKKDISYAIAPEDTLGNAIFIDNNPGFICYDQEEHYLHMETVKSNHFDSLNQSEKPCNNPEDDLFRKVNAAFYLAGVLSECIQSKDKEPLSQKLFSLQFTSAQVHDQEFPTFTPCWDQPKKSLAIYEKGLQLLQQFNSDLTLITPAHYKECVAKPASENQQTVILDAKKNEHVDCLVM</sequence>
<dbReference type="InterPro" id="IPR009091">
    <property type="entry name" value="RCC1/BLIP-II"/>
</dbReference>
<comment type="caution">
    <text evidence="2">The sequence shown here is derived from an EMBL/GenBank/DDBJ whole genome shotgun (WGS) entry which is preliminary data.</text>
</comment>
<dbReference type="Pfam" id="PF09820">
    <property type="entry name" value="AAA-ATPase_like"/>
    <property type="match status" value="1"/>
</dbReference>
<dbReference type="Pfam" id="PF13540">
    <property type="entry name" value="RCC1_2"/>
    <property type="match status" value="1"/>
</dbReference>
<gene>
    <name evidence="2" type="ORF">A6J39_003085</name>
</gene>
<organism evidence="2 3">
    <name type="scientific">Legionella anisa</name>
    <dbReference type="NCBI Taxonomy" id="28082"/>
    <lineage>
        <taxon>Bacteria</taxon>
        <taxon>Pseudomonadati</taxon>
        <taxon>Pseudomonadota</taxon>
        <taxon>Gammaproteobacteria</taxon>
        <taxon>Legionellales</taxon>
        <taxon>Legionellaceae</taxon>
        <taxon>Legionella</taxon>
    </lineage>
</organism>
<accession>A0AAX0WP20</accession>
<dbReference type="CDD" id="cd06464">
    <property type="entry name" value="ACD_sHsps-like"/>
    <property type="match status" value="1"/>
</dbReference>
<evidence type="ECO:0000313" key="2">
    <source>
        <dbReference type="EMBL" id="PNL60276.1"/>
    </source>
</evidence>
<dbReference type="GO" id="GO:0005737">
    <property type="term" value="C:cytoplasm"/>
    <property type="evidence" value="ECO:0007669"/>
    <property type="project" value="TreeGrafter"/>
</dbReference>
<keyword evidence="3" id="KW-1185">Reference proteome</keyword>
<dbReference type="GO" id="GO:0005085">
    <property type="term" value="F:guanyl-nucleotide exchange factor activity"/>
    <property type="evidence" value="ECO:0007669"/>
    <property type="project" value="TreeGrafter"/>
</dbReference>
<dbReference type="InterPro" id="IPR051553">
    <property type="entry name" value="Ran_GTPase-activating"/>
</dbReference>
<dbReference type="GeneID" id="98064646"/>
<dbReference type="InterPro" id="IPR018631">
    <property type="entry name" value="AAA-ATPase-like_dom"/>
</dbReference>
<dbReference type="Gene3D" id="2.130.10.30">
    <property type="entry name" value="Regulator of chromosome condensation 1/beta-lactamase-inhibitor protein II"/>
    <property type="match status" value="2"/>
</dbReference>
<dbReference type="Pfam" id="PF00415">
    <property type="entry name" value="RCC1"/>
    <property type="match status" value="1"/>
</dbReference>
<evidence type="ECO:0000313" key="3">
    <source>
        <dbReference type="Proteomes" id="UP000192511"/>
    </source>
</evidence>
<dbReference type="EMBL" id="NBTX02000004">
    <property type="protein sequence ID" value="PNL60276.1"/>
    <property type="molecule type" value="Genomic_DNA"/>
</dbReference>
<reference evidence="2" key="1">
    <citation type="submission" date="2017-12" db="EMBL/GenBank/DDBJ databases">
        <title>FDA dAtabase for Regulatory Grade micrObial Sequences (FDA-ARGOS): Supporting development and validation of Infectious Disease Dx tests.</title>
        <authorList>
            <person name="Kerrigan L."/>
            <person name="Tallon L.J."/>
            <person name="Sadzewicz L."/>
            <person name="Sengamalay N."/>
            <person name="Ott S."/>
            <person name="Godinez A."/>
            <person name="Nagaraj S."/>
            <person name="Vavikolanu K."/>
            <person name="Vyas G."/>
            <person name="Nadendla S."/>
            <person name="Aluvathingal J."/>
            <person name="Sichtig H."/>
        </authorList>
    </citation>
    <scope>NUCLEOTIDE SEQUENCE [LARGE SCALE GENOMIC DNA]</scope>
    <source>
        <strain evidence="2">FDAARGOS_200</strain>
    </source>
</reference>
<dbReference type="PROSITE" id="PS50012">
    <property type="entry name" value="RCC1_3"/>
    <property type="match status" value="2"/>
</dbReference>
<dbReference type="PRINTS" id="PR00633">
    <property type="entry name" value="RCCNDNSATION"/>
</dbReference>